<keyword evidence="5" id="KW-0410">Iron transport</keyword>
<evidence type="ECO:0000256" key="3">
    <source>
        <dbReference type="ARBA" id="ARBA00022448"/>
    </source>
</evidence>
<dbReference type="AlphaFoldDB" id="A0A2Z2HAZ3"/>
<proteinExistence type="inferred from homology"/>
<evidence type="ECO:0000256" key="4">
    <source>
        <dbReference type="ARBA" id="ARBA00022452"/>
    </source>
</evidence>
<dbReference type="KEGG" id="kus:B9G99_04940"/>
<evidence type="ECO:0000256" key="8">
    <source>
        <dbReference type="ARBA" id="ARBA00023004"/>
    </source>
</evidence>
<dbReference type="Gene3D" id="2.40.170.20">
    <property type="entry name" value="TonB-dependent receptor, beta-barrel domain"/>
    <property type="match status" value="1"/>
</dbReference>
<evidence type="ECO:0000259" key="18">
    <source>
        <dbReference type="Pfam" id="PF00593"/>
    </source>
</evidence>
<evidence type="ECO:0000313" key="20">
    <source>
        <dbReference type="EMBL" id="ARS52307.1"/>
    </source>
</evidence>
<keyword evidence="10 16" id="KW-0798">TonB box</keyword>
<dbReference type="GO" id="GO:0038023">
    <property type="term" value="F:signaling receptor activity"/>
    <property type="evidence" value="ECO:0007669"/>
    <property type="project" value="InterPro"/>
</dbReference>
<evidence type="ECO:0000256" key="12">
    <source>
        <dbReference type="ARBA" id="ARBA00023170"/>
    </source>
</evidence>
<evidence type="ECO:0000259" key="19">
    <source>
        <dbReference type="Pfam" id="PF07715"/>
    </source>
</evidence>
<dbReference type="PANTHER" id="PTHR32552">
    <property type="entry name" value="FERRICHROME IRON RECEPTOR-RELATED"/>
    <property type="match status" value="1"/>
</dbReference>
<sequence>MKKPSCGRHALTIVTTGACLITPVMAQADDTAINTVTVTATSLYDSVGYTRRSIRAGTRLSLSPKEIPQSVSVVTEQRMKDQNLNNAEDILNSATGISVSPVDSTRRSFYSRGFFINTYQFDNIPTTVQGQWYMGDAALDSAIYDRVEIVRGANGLLTGAGNPGASVNFVRKHADAREPTGTISGELGSRGHGRTVIDAQTPLTDSGNVRARFVGGYEDGNGILDRFSERKKFGYAVIDADVTDSTTVSLGYEYQNTHQNDVTWGGLPMLYRDGGRTDFDRDFSVAPRWSFYDYDSQKVFAELNHQFDNGWELRGVATHATLDSDSRLLYMYGFPDRQSGLGLNSGAGRYESTRRMDAVDTYVNGPFELLGREHELVAGLSYNRQHTRHTGAYLPVDTSSVDIHRFNGRIDEPEWGEMNTQVDDVTRQRAFYTAARLSLADPLTLILGARYTDWQNDGLQSSRHHEEVIPYGGLVYDINDTWSAFASYTEIFMPQDYRDSSGAYLDPITGKNYETGLKAGWYDDRLTASFSIFRLEQDNVAQADGNTTVPGTGDQAYTAARGVVSEGFDFELNGAVTERLDTTLGITRYTAKNDEGGVNTNQPRTQIKLFSSYRVPQWEKLTVGGGVNWQNRTFSDIANPDGGTTRVQEGSFAIVDLFGRYQFTPDLSLQANIKNLFDKEYYGYLGTYGVYGAPRSATATLTYSF</sequence>
<dbReference type="NCBIfam" id="TIGR01783">
    <property type="entry name" value="TonB-siderophor"/>
    <property type="match status" value="1"/>
</dbReference>
<feature type="domain" description="TonB-dependent receptor-like beta-barrel" evidence="18">
    <location>
        <begin position="245"/>
        <end position="676"/>
    </location>
</feature>
<keyword evidence="4 14" id="KW-1134">Transmembrane beta strand</keyword>
<dbReference type="InterPro" id="IPR036942">
    <property type="entry name" value="Beta-barrel_TonB_sf"/>
</dbReference>
<dbReference type="Pfam" id="PF07715">
    <property type="entry name" value="Plug"/>
    <property type="match status" value="1"/>
</dbReference>
<gene>
    <name evidence="20" type="ORF">B9G99_04940</name>
</gene>
<evidence type="ECO:0000256" key="16">
    <source>
        <dbReference type="RuleBase" id="RU003357"/>
    </source>
</evidence>
<dbReference type="PROSITE" id="PS51257">
    <property type="entry name" value="PROKAR_LIPOPROTEIN"/>
    <property type="match status" value="1"/>
</dbReference>
<dbReference type="GO" id="GO:0015344">
    <property type="term" value="F:siderophore uptake transmembrane transporter activity"/>
    <property type="evidence" value="ECO:0007669"/>
    <property type="project" value="TreeGrafter"/>
</dbReference>
<keyword evidence="21" id="KW-1185">Reference proteome</keyword>
<keyword evidence="12 20" id="KW-0675">Receptor</keyword>
<evidence type="ECO:0000256" key="5">
    <source>
        <dbReference type="ARBA" id="ARBA00022496"/>
    </source>
</evidence>
<dbReference type="OrthoDB" id="8663017at2"/>
<dbReference type="PROSITE" id="PS52016">
    <property type="entry name" value="TONB_DEPENDENT_REC_3"/>
    <property type="match status" value="1"/>
</dbReference>
<comment type="subcellular location">
    <subcellularLocation>
        <location evidence="1 14">Cell outer membrane</location>
        <topology evidence="1 14">Multi-pass membrane protein</topology>
    </subcellularLocation>
</comment>
<dbReference type="NCBIfam" id="NF007447">
    <property type="entry name" value="PRK10003.1"/>
    <property type="match status" value="1"/>
</dbReference>
<reference evidence="20 21" key="1">
    <citation type="journal article" date="2017" name="Int. J. Syst. Evol. Microbiol.">
        <title>Kushneria konosiri sp. nov., isolated from the Korean salt-fermented seafood Daemi-jeot.</title>
        <authorList>
            <person name="Yun J.H."/>
            <person name="Park S.K."/>
            <person name="Lee J.Y."/>
            <person name="Jung M.J."/>
            <person name="Bae J.W."/>
        </authorList>
    </citation>
    <scope>NUCLEOTIDE SEQUENCE [LARGE SCALE GENOMIC DNA]</scope>
    <source>
        <strain evidence="20 21">X49</strain>
    </source>
</reference>
<evidence type="ECO:0000256" key="17">
    <source>
        <dbReference type="SAM" id="SignalP"/>
    </source>
</evidence>
<dbReference type="Gene3D" id="2.170.130.10">
    <property type="entry name" value="TonB-dependent receptor, plug domain"/>
    <property type="match status" value="1"/>
</dbReference>
<dbReference type="InterPro" id="IPR012910">
    <property type="entry name" value="Plug_dom"/>
</dbReference>
<dbReference type="CDD" id="cd01347">
    <property type="entry name" value="ligand_gated_channel"/>
    <property type="match status" value="1"/>
</dbReference>
<dbReference type="InterPro" id="IPR037066">
    <property type="entry name" value="Plug_dom_sf"/>
</dbReference>
<feature type="short sequence motif" description="TonB C-terminal box" evidence="15">
    <location>
        <begin position="688"/>
        <end position="705"/>
    </location>
</feature>
<evidence type="ECO:0000313" key="21">
    <source>
        <dbReference type="Proteomes" id="UP000250025"/>
    </source>
</evidence>
<evidence type="ECO:0000256" key="1">
    <source>
        <dbReference type="ARBA" id="ARBA00004571"/>
    </source>
</evidence>
<keyword evidence="13 14" id="KW-0998">Cell outer membrane</keyword>
<keyword evidence="11 14" id="KW-0472">Membrane</keyword>
<dbReference type="GO" id="GO:0015891">
    <property type="term" value="P:siderophore transport"/>
    <property type="evidence" value="ECO:0007669"/>
    <property type="project" value="InterPro"/>
</dbReference>
<feature type="domain" description="TonB-dependent receptor plug" evidence="19">
    <location>
        <begin position="64"/>
        <end position="165"/>
    </location>
</feature>
<dbReference type="RefSeq" id="WP_086621006.1">
    <property type="nucleotide sequence ID" value="NZ_CP021323.1"/>
</dbReference>
<dbReference type="Pfam" id="PF00593">
    <property type="entry name" value="TonB_dep_Rec_b-barrel"/>
    <property type="match status" value="1"/>
</dbReference>
<dbReference type="Proteomes" id="UP000250025">
    <property type="component" value="Chromosome"/>
</dbReference>
<dbReference type="InterPro" id="IPR000531">
    <property type="entry name" value="Beta-barrel_TonB"/>
</dbReference>
<dbReference type="PANTHER" id="PTHR32552:SF74">
    <property type="entry name" value="HYDROXAMATE SIDEROPHORE RECEPTOR FHUE"/>
    <property type="match status" value="1"/>
</dbReference>
<dbReference type="InterPro" id="IPR010105">
    <property type="entry name" value="TonB_sidphr_rcpt"/>
</dbReference>
<dbReference type="SUPFAM" id="SSF56935">
    <property type="entry name" value="Porins"/>
    <property type="match status" value="1"/>
</dbReference>
<dbReference type="FunFam" id="2.170.130.10:FF:000010">
    <property type="entry name" value="Ferripyoverdine receptor"/>
    <property type="match status" value="1"/>
</dbReference>
<comment type="similarity">
    <text evidence="2 14 16">Belongs to the TonB-dependent receptor family.</text>
</comment>
<dbReference type="PROSITE" id="PS01156">
    <property type="entry name" value="TONB_DEPENDENT_REC_2"/>
    <property type="match status" value="1"/>
</dbReference>
<evidence type="ECO:0000256" key="6">
    <source>
        <dbReference type="ARBA" id="ARBA00022692"/>
    </source>
</evidence>
<protein>
    <submittedName>
        <fullName evidence="20">Ferric-rhodotorulic acid/ferric-coprogen receptor FhuE</fullName>
    </submittedName>
</protein>
<keyword evidence="7 17" id="KW-0732">Signal</keyword>
<accession>A0A2Z2HAZ3</accession>
<evidence type="ECO:0000256" key="10">
    <source>
        <dbReference type="ARBA" id="ARBA00023077"/>
    </source>
</evidence>
<organism evidence="20 21">
    <name type="scientific">Kushneria konosiri</name>
    <dbReference type="NCBI Taxonomy" id="698828"/>
    <lineage>
        <taxon>Bacteria</taxon>
        <taxon>Pseudomonadati</taxon>
        <taxon>Pseudomonadota</taxon>
        <taxon>Gammaproteobacteria</taxon>
        <taxon>Oceanospirillales</taxon>
        <taxon>Halomonadaceae</taxon>
        <taxon>Kushneria</taxon>
    </lineage>
</organism>
<name>A0A2Z2HAZ3_9GAMM</name>
<feature type="chain" id="PRO_5016447387" evidence="17">
    <location>
        <begin position="27"/>
        <end position="705"/>
    </location>
</feature>
<keyword evidence="8" id="KW-0408">Iron</keyword>
<evidence type="ECO:0000256" key="11">
    <source>
        <dbReference type="ARBA" id="ARBA00023136"/>
    </source>
</evidence>
<dbReference type="GO" id="GO:0009279">
    <property type="term" value="C:cell outer membrane"/>
    <property type="evidence" value="ECO:0007669"/>
    <property type="project" value="UniProtKB-SubCell"/>
</dbReference>
<evidence type="ECO:0000256" key="13">
    <source>
        <dbReference type="ARBA" id="ARBA00023237"/>
    </source>
</evidence>
<dbReference type="InterPro" id="IPR039426">
    <property type="entry name" value="TonB-dep_rcpt-like"/>
</dbReference>
<keyword evidence="3 14" id="KW-0813">Transport</keyword>
<evidence type="ECO:0000256" key="2">
    <source>
        <dbReference type="ARBA" id="ARBA00009810"/>
    </source>
</evidence>
<keyword evidence="9" id="KW-0406">Ion transport</keyword>
<keyword evidence="6 14" id="KW-0812">Transmembrane</keyword>
<dbReference type="InterPro" id="IPR010917">
    <property type="entry name" value="TonB_rcpt_CS"/>
</dbReference>
<evidence type="ECO:0000256" key="14">
    <source>
        <dbReference type="PROSITE-ProRule" id="PRU01360"/>
    </source>
</evidence>
<evidence type="ECO:0000256" key="9">
    <source>
        <dbReference type="ARBA" id="ARBA00023065"/>
    </source>
</evidence>
<feature type="signal peptide" evidence="17">
    <location>
        <begin position="1"/>
        <end position="26"/>
    </location>
</feature>
<evidence type="ECO:0000256" key="7">
    <source>
        <dbReference type="ARBA" id="ARBA00022729"/>
    </source>
</evidence>
<evidence type="ECO:0000256" key="15">
    <source>
        <dbReference type="PROSITE-ProRule" id="PRU10144"/>
    </source>
</evidence>
<dbReference type="EMBL" id="CP021323">
    <property type="protein sequence ID" value="ARS52307.1"/>
    <property type="molecule type" value="Genomic_DNA"/>
</dbReference>